<dbReference type="Pfam" id="PF12796">
    <property type="entry name" value="Ank_2"/>
    <property type="match status" value="3"/>
</dbReference>
<keyword evidence="4" id="KW-0472">Membrane</keyword>
<evidence type="ECO:0000256" key="2">
    <source>
        <dbReference type="ARBA" id="ARBA00023043"/>
    </source>
</evidence>
<feature type="repeat" description="ANK" evidence="3">
    <location>
        <begin position="436"/>
        <end position="456"/>
    </location>
</feature>
<dbReference type="EMBL" id="OZ023708">
    <property type="protein sequence ID" value="CAK9880513.1"/>
    <property type="molecule type" value="Genomic_DNA"/>
</dbReference>
<sequence>MASLRDVLFRIAGGGSEEQMREFLQDPEVNVNEKHTYSLVALHYSAEFNLDIGVTKALLDHPRIDVNSRDEQGRTPLHLASWKDNRFECVRLLLDRSDIEVNTAAKFDFTPLHAAARFACPKVLELLLADSRVIIDAKTVDGFTALHLVAEGGENNHPHAGGVRPWEDRCQVVRMLLQAEQQQRARNLPCNLNKEDVLKRFPIHYGVECASVNVMKELLKDYTPLHFAAQDGHEEVVQRFLQEGPDRVNFEARDNEGLTPLWRATWNDRMRVVRLLWDVASRQEYDRIDILLQRLLTVDQNLETVRFLVSSFPTDKLIQVIEGMGNADDLNLETTRANLLGRLETEVAFPNSSTSQGETLLHWVAKNNHWKLIRQIMISNRHTGGFVNQMDIAQSTIGGPRGQTALHYAAEAGHADVVKTLLAHASELDLNLKGSDGNTPLHLATKNGRVHVVKALCQNPDQQRLRANEEDAQGETCLQYAMENDNIPKEIANTLMDRSDVKDFLDRHYRDRQVFVDAANALLVGGALIAGLSFASWLQPPLSFTPYYQFPQSTPATPPATYETFAAVELHYSLRLFWTFNNLSFFFSIATVLSGAEAAFPDLDTVFVVKAVQIVRRALIWTSILLVFSVITVLGAFVCAGFTVLPPIARDVNNMTASTVFGMLVCCVVLFKFSYKLFGGIFKIIKRTSEKW</sequence>
<keyword evidence="4" id="KW-1133">Transmembrane helix</keyword>
<feature type="repeat" description="ANK" evidence="3">
    <location>
        <begin position="401"/>
        <end position="433"/>
    </location>
</feature>
<organism evidence="5 6">
    <name type="scientific">Sphagnum jensenii</name>
    <dbReference type="NCBI Taxonomy" id="128206"/>
    <lineage>
        <taxon>Eukaryota</taxon>
        <taxon>Viridiplantae</taxon>
        <taxon>Streptophyta</taxon>
        <taxon>Embryophyta</taxon>
        <taxon>Bryophyta</taxon>
        <taxon>Sphagnophytina</taxon>
        <taxon>Sphagnopsida</taxon>
        <taxon>Sphagnales</taxon>
        <taxon>Sphagnaceae</taxon>
        <taxon>Sphagnum</taxon>
    </lineage>
</organism>
<dbReference type="InterPro" id="IPR036770">
    <property type="entry name" value="Ankyrin_rpt-contain_sf"/>
</dbReference>
<evidence type="ECO:0000313" key="5">
    <source>
        <dbReference type="EMBL" id="CAK9880513.1"/>
    </source>
</evidence>
<keyword evidence="6" id="KW-1185">Reference proteome</keyword>
<dbReference type="PROSITE" id="PS50297">
    <property type="entry name" value="ANK_REP_REGION"/>
    <property type="match status" value="4"/>
</dbReference>
<feature type="transmembrane region" description="Helical" evidence="4">
    <location>
        <begin position="657"/>
        <end position="678"/>
    </location>
</feature>
<feature type="transmembrane region" description="Helical" evidence="4">
    <location>
        <begin position="514"/>
        <end position="538"/>
    </location>
</feature>
<keyword evidence="4" id="KW-0812">Transmembrane</keyword>
<feature type="repeat" description="ANK" evidence="3">
    <location>
        <begin position="220"/>
        <end position="246"/>
    </location>
</feature>
<accession>A0ABP1BVP6</accession>
<evidence type="ECO:0000256" key="3">
    <source>
        <dbReference type="PROSITE-ProRule" id="PRU00023"/>
    </source>
</evidence>
<gene>
    <name evidence="5" type="ORF">CSSPJE1EN2_LOCUS21912</name>
</gene>
<dbReference type="SMART" id="SM00248">
    <property type="entry name" value="ANK"/>
    <property type="match status" value="10"/>
</dbReference>
<feature type="repeat" description="ANK" evidence="3">
    <location>
        <begin position="72"/>
        <end position="97"/>
    </location>
</feature>
<dbReference type="SUPFAM" id="SSF48403">
    <property type="entry name" value="Ankyrin repeat"/>
    <property type="match status" value="2"/>
</dbReference>
<evidence type="ECO:0000313" key="6">
    <source>
        <dbReference type="Proteomes" id="UP001497522"/>
    </source>
</evidence>
<name>A0ABP1BVP6_9BRYO</name>
<proteinExistence type="predicted"/>
<keyword evidence="2 3" id="KW-0040">ANK repeat</keyword>
<dbReference type="PANTHER" id="PTHR24198:SF165">
    <property type="entry name" value="ANKYRIN REPEAT-CONTAINING PROTEIN-RELATED"/>
    <property type="match status" value="1"/>
</dbReference>
<feature type="transmembrane region" description="Helical" evidence="4">
    <location>
        <begin position="620"/>
        <end position="645"/>
    </location>
</feature>
<evidence type="ECO:0008006" key="7">
    <source>
        <dbReference type="Google" id="ProtNLM"/>
    </source>
</evidence>
<reference evidence="5" key="1">
    <citation type="submission" date="2024-03" db="EMBL/GenBank/DDBJ databases">
        <authorList>
            <consortium name="ELIXIR-Norway"/>
            <consortium name="Elixir Norway"/>
        </authorList>
    </citation>
    <scope>NUCLEOTIDE SEQUENCE</scope>
</reference>
<keyword evidence="1" id="KW-0677">Repeat</keyword>
<dbReference type="PANTHER" id="PTHR24198">
    <property type="entry name" value="ANKYRIN REPEAT AND PROTEIN KINASE DOMAIN-CONTAINING PROTEIN"/>
    <property type="match status" value="1"/>
</dbReference>
<evidence type="ECO:0000256" key="1">
    <source>
        <dbReference type="ARBA" id="ARBA00022737"/>
    </source>
</evidence>
<evidence type="ECO:0000256" key="4">
    <source>
        <dbReference type="SAM" id="Phobius"/>
    </source>
</evidence>
<dbReference type="Gene3D" id="1.25.40.20">
    <property type="entry name" value="Ankyrin repeat-containing domain"/>
    <property type="match status" value="3"/>
</dbReference>
<dbReference type="Proteomes" id="UP001497522">
    <property type="component" value="Chromosome 7"/>
</dbReference>
<protein>
    <recommendedName>
        <fullName evidence="7">PGG domain-containing protein</fullName>
    </recommendedName>
</protein>
<dbReference type="PROSITE" id="PS50088">
    <property type="entry name" value="ANK_REPEAT"/>
    <property type="match status" value="4"/>
</dbReference>
<dbReference type="InterPro" id="IPR002110">
    <property type="entry name" value="Ankyrin_rpt"/>
</dbReference>
<dbReference type="Pfam" id="PF00023">
    <property type="entry name" value="Ank"/>
    <property type="match status" value="2"/>
</dbReference>